<reference evidence="1 2" key="1">
    <citation type="journal article" date="2023" name="J. Phycol.">
        <title>Chrysosporum ovalisporum is synonymous with the true-branching cyanobacterium Umezakia natans (Nostocales/Aphanizomenonaceae).</title>
        <authorList>
            <person name="McGregor G.B."/>
            <person name="Sendall B.C."/>
            <person name="Niiyama Y."/>
            <person name="Tuji A."/>
            <person name="Willis A."/>
        </authorList>
    </citation>
    <scope>NUCLEOTIDE SEQUENCE [LARGE SCALE GENOMIC DNA]</scope>
    <source>
        <strain evidence="1 2">FSS-43</strain>
    </source>
</reference>
<proteinExistence type="predicted"/>
<sequence length="49" mass="5211">MQAKLITNSPLTTSFVVATQSIETGVKLLTNRRSSSVESCGSKANLLEV</sequence>
<accession>A0ABT6K1I3</accession>
<dbReference type="Proteomes" id="UP001159371">
    <property type="component" value="Unassembled WGS sequence"/>
</dbReference>
<name>A0ABT6K1I3_9CYAN</name>
<gene>
    <name evidence="1" type="ORF">NWP19_04990</name>
</gene>
<dbReference type="EMBL" id="JANQDO010000035">
    <property type="protein sequence ID" value="MDH6056156.1"/>
    <property type="molecule type" value="Genomic_DNA"/>
</dbReference>
<organism evidence="1 2">
    <name type="scientific">Umezakia ovalisporum FSS-43</name>
    <dbReference type="NCBI Taxonomy" id="2740520"/>
    <lineage>
        <taxon>Bacteria</taxon>
        <taxon>Bacillati</taxon>
        <taxon>Cyanobacteriota</taxon>
        <taxon>Cyanophyceae</taxon>
        <taxon>Nostocales</taxon>
        <taxon>Nodulariaceae</taxon>
        <taxon>Umezakia</taxon>
    </lineage>
</organism>
<keyword evidence="2" id="KW-1185">Reference proteome</keyword>
<evidence type="ECO:0000313" key="1">
    <source>
        <dbReference type="EMBL" id="MDH6056156.1"/>
    </source>
</evidence>
<evidence type="ECO:0000313" key="2">
    <source>
        <dbReference type="Proteomes" id="UP001159371"/>
    </source>
</evidence>
<comment type="caution">
    <text evidence="1">The sequence shown here is derived from an EMBL/GenBank/DDBJ whole genome shotgun (WGS) entry which is preliminary data.</text>
</comment>
<dbReference type="RefSeq" id="WP_280656573.1">
    <property type="nucleotide sequence ID" value="NZ_JANQDO010000035.1"/>
</dbReference>
<protein>
    <submittedName>
        <fullName evidence="1">Uncharacterized protein</fullName>
    </submittedName>
</protein>